<protein>
    <submittedName>
        <fullName evidence="5">ABC transporter</fullName>
    </submittedName>
</protein>
<dbReference type="InterPro" id="IPR003593">
    <property type="entry name" value="AAA+_ATPase"/>
</dbReference>
<dbReference type="SMART" id="SM00382">
    <property type="entry name" value="AAA"/>
    <property type="match status" value="1"/>
</dbReference>
<dbReference type="PANTHER" id="PTHR43423">
    <property type="entry name" value="ABC TRANSPORTER I FAMILY MEMBER 17"/>
    <property type="match status" value="1"/>
</dbReference>
<dbReference type="InterPro" id="IPR017871">
    <property type="entry name" value="ABC_transporter-like_CS"/>
</dbReference>
<dbReference type="InterPro" id="IPR027417">
    <property type="entry name" value="P-loop_NTPase"/>
</dbReference>
<evidence type="ECO:0000256" key="3">
    <source>
        <dbReference type="ARBA" id="ARBA00022840"/>
    </source>
</evidence>
<keyword evidence="3" id="KW-0067">ATP-binding</keyword>
<dbReference type="Proteomes" id="UP001055439">
    <property type="component" value="Chromosome 7"/>
</dbReference>
<dbReference type="InterPro" id="IPR003439">
    <property type="entry name" value="ABC_transporter-like_ATP-bd"/>
</dbReference>
<dbReference type="GO" id="GO:0035435">
    <property type="term" value="P:phosphate ion transmembrane transport"/>
    <property type="evidence" value="ECO:0007669"/>
    <property type="project" value="InterPro"/>
</dbReference>
<evidence type="ECO:0000313" key="6">
    <source>
        <dbReference type="Proteomes" id="UP001055439"/>
    </source>
</evidence>
<evidence type="ECO:0000256" key="1">
    <source>
        <dbReference type="ARBA" id="ARBA00022448"/>
    </source>
</evidence>
<dbReference type="Gene3D" id="3.40.50.300">
    <property type="entry name" value="P-loop containing nucleotide triphosphate hydrolases"/>
    <property type="match status" value="1"/>
</dbReference>
<dbReference type="PROSITE" id="PS50893">
    <property type="entry name" value="ABC_TRANSPORTER_2"/>
    <property type="match status" value="1"/>
</dbReference>
<dbReference type="GO" id="GO:0016020">
    <property type="term" value="C:membrane"/>
    <property type="evidence" value="ECO:0007669"/>
    <property type="project" value="InterPro"/>
</dbReference>
<dbReference type="GO" id="GO:0005315">
    <property type="term" value="F:phosphate transmembrane transporter activity"/>
    <property type="evidence" value="ECO:0007669"/>
    <property type="project" value="InterPro"/>
</dbReference>
<name>A0A9E7KJS0_9LILI</name>
<keyword evidence="1" id="KW-0813">Transport</keyword>
<evidence type="ECO:0000313" key="5">
    <source>
        <dbReference type="EMBL" id="URE19956.1"/>
    </source>
</evidence>
<dbReference type="SUPFAM" id="SSF52540">
    <property type="entry name" value="P-loop containing nucleoside triphosphate hydrolases"/>
    <property type="match status" value="1"/>
</dbReference>
<feature type="domain" description="ABC transporter" evidence="4">
    <location>
        <begin position="31"/>
        <end position="293"/>
    </location>
</feature>
<evidence type="ECO:0000256" key="2">
    <source>
        <dbReference type="ARBA" id="ARBA00022741"/>
    </source>
</evidence>
<dbReference type="OrthoDB" id="6593433at2759"/>
<dbReference type="AlphaFoldDB" id="A0A9E7KJS0"/>
<sequence>MGSTEEEVREHLLVNIDGARGVDLPAKKAKLQVRDLTKQSETTGEMILSKVNLDVPEGMIMGIIGPSGSGKSTLLRALNRLWEPPSGSVLLDGHDICKLDVLTLRRRVGMLFQLPALFDGSVDEQLRHGDWTVPIKKCKGEKNKESAGAGSVAENVRYGPQLKGKKLTEEEVKKLLSLADLDPALASKAASQLSVGQAQRVALARTLANDPEVLLLDEPTSALDPISTQNIEEAIVRLKESRRMTTVLVSHSVKQIQRIADLVCLLVAGEMVEVLEPARLSEAQHPMARRFLQLS</sequence>
<keyword evidence="2" id="KW-0547">Nucleotide-binding</keyword>
<organism evidence="5 6">
    <name type="scientific">Musa troglodytarum</name>
    <name type="common">fe'i banana</name>
    <dbReference type="NCBI Taxonomy" id="320322"/>
    <lineage>
        <taxon>Eukaryota</taxon>
        <taxon>Viridiplantae</taxon>
        <taxon>Streptophyta</taxon>
        <taxon>Embryophyta</taxon>
        <taxon>Tracheophyta</taxon>
        <taxon>Spermatophyta</taxon>
        <taxon>Magnoliopsida</taxon>
        <taxon>Liliopsida</taxon>
        <taxon>Zingiberales</taxon>
        <taxon>Musaceae</taxon>
        <taxon>Musa</taxon>
    </lineage>
</organism>
<dbReference type="PANTHER" id="PTHR43423:SF1">
    <property type="entry name" value="ABC TRANSPORTER I FAMILY MEMBER 17"/>
    <property type="match status" value="1"/>
</dbReference>
<gene>
    <name evidence="5" type="ORF">MUK42_33725</name>
</gene>
<reference evidence="5" key="1">
    <citation type="submission" date="2022-05" db="EMBL/GenBank/DDBJ databases">
        <title>The Musa troglodytarum L. genome provides insights into the mechanism of non-climacteric behaviour and enrichment of carotenoids.</title>
        <authorList>
            <person name="Wang J."/>
        </authorList>
    </citation>
    <scope>NUCLEOTIDE SEQUENCE</scope>
    <source>
        <tissue evidence="5">Leaf</tissue>
    </source>
</reference>
<dbReference type="EMBL" id="CP097509">
    <property type="protein sequence ID" value="URE19956.1"/>
    <property type="molecule type" value="Genomic_DNA"/>
</dbReference>
<dbReference type="InterPro" id="IPR005670">
    <property type="entry name" value="PstB-like"/>
</dbReference>
<dbReference type="GO" id="GO:0005524">
    <property type="term" value="F:ATP binding"/>
    <property type="evidence" value="ECO:0007669"/>
    <property type="project" value="UniProtKB-KW"/>
</dbReference>
<dbReference type="PROSITE" id="PS00211">
    <property type="entry name" value="ABC_TRANSPORTER_1"/>
    <property type="match status" value="1"/>
</dbReference>
<dbReference type="CDD" id="cd03260">
    <property type="entry name" value="ABC_PstB_phosphate_transporter"/>
    <property type="match status" value="1"/>
</dbReference>
<proteinExistence type="predicted"/>
<keyword evidence="6" id="KW-1185">Reference proteome</keyword>
<accession>A0A9E7KJS0</accession>
<dbReference type="GO" id="GO:0016887">
    <property type="term" value="F:ATP hydrolysis activity"/>
    <property type="evidence" value="ECO:0007669"/>
    <property type="project" value="InterPro"/>
</dbReference>
<dbReference type="Pfam" id="PF00005">
    <property type="entry name" value="ABC_tran"/>
    <property type="match status" value="1"/>
</dbReference>
<evidence type="ECO:0000259" key="4">
    <source>
        <dbReference type="PROSITE" id="PS50893"/>
    </source>
</evidence>